<dbReference type="EMBL" id="JADYXP020000008">
    <property type="protein sequence ID" value="KAL0118368.1"/>
    <property type="molecule type" value="Genomic_DNA"/>
</dbReference>
<gene>
    <name evidence="2" type="ORF">PUN28_009191</name>
</gene>
<comment type="caution">
    <text evidence="2">The sequence shown here is derived from an EMBL/GenBank/DDBJ whole genome shotgun (WGS) entry which is preliminary data.</text>
</comment>
<organism evidence="2 3">
    <name type="scientific">Cardiocondyla obscurior</name>
    <dbReference type="NCBI Taxonomy" id="286306"/>
    <lineage>
        <taxon>Eukaryota</taxon>
        <taxon>Metazoa</taxon>
        <taxon>Ecdysozoa</taxon>
        <taxon>Arthropoda</taxon>
        <taxon>Hexapoda</taxon>
        <taxon>Insecta</taxon>
        <taxon>Pterygota</taxon>
        <taxon>Neoptera</taxon>
        <taxon>Endopterygota</taxon>
        <taxon>Hymenoptera</taxon>
        <taxon>Apocrita</taxon>
        <taxon>Aculeata</taxon>
        <taxon>Formicoidea</taxon>
        <taxon>Formicidae</taxon>
        <taxon>Myrmicinae</taxon>
        <taxon>Cardiocondyla</taxon>
    </lineage>
</organism>
<feature type="region of interest" description="Disordered" evidence="1">
    <location>
        <begin position="44"/>
        <end position="128"/>
    </location>
</feature>
<keyword evidence="3" id="KW-1185">Reference proteome</keyword>
<accession>A0AAW2FSC7</accession>
<dbReference type="AlphaFoldDB" id="A0AAW2FSC7"/>
<sequence>MYIYEIYRYIYIAVRLLKYFASGSGFFGVGGDGDAPQKITKPKFQAVYSAKSRPRRPLKISPEERKREEGARGRDENAGVTVLFLITPRDEARESGRGRKSGTVGRAGAEGGQGDGEKRRPACHYVTR</sequence>
<proteinExistence type="predicted"/>
<dbReference type="Proteomes" id="UP001430953">
    <property type="component" value="Unassembled WGS sequence"/>
</dbReference>
<protein>
    <submittedName>
        <fullName evidence="2">Uncharacterized protein</fullName>
    </submittedName>
</protein>
<evidence type="ECO:0000313" key="3">
    <source>
        <dbReference type="Proteomes" id="UP001430953"/>
    </source>
</evidence>
<evidence type="ECO:0000313" key="2">
    <source>
        <dbReference type="EMBL" id="KAL0118368.1"/>
    </source>
</evidence>
<name>A0AAW2FSC7_9HYME</name>
<reference evidence="2 3" key="1">
    <citation type="submission" date="2023-03" db="EMBL/GenBank/DDBJ databases">
        <title>High recombination rates correlate with genetic variation in Cardiocondyla obscurior ants.</title>
        <authorList>
            <person name="Errbii M."/>
        </authorList>
    </citation>
    <scope>NUCLEOTIDE SEQUENCE [LARGE SCALE GENOMIC DNA]</scope>
    <source>
        <strain evidence="2">Alpha-2009</strain>
        <tissue evidence="2">Whole body</tissue>
    </source>
</reference>
<evidence type="ECO:0000256" key="1">
    <source>
        <dbReference type="SAM" id="MobiDB-lite"/>
    </source>
</evidence>
<feature type="compositionally biased region" description="Basic and acidic residues" evidence="1">
    <location>
        <begin position="61"/>
        <end position="77"/>
    </location>
</feature>
<feature type="compositionally biased region" description="Basic and acidic residues" evidence="1">
    <location>
        <begin position="88"/>
        <end position="97"/>
    </location>
</feature>